<evidence type="ECO:0000313" key="2">
    <source>
        <dbReference type="Proteomes" id="UP000295438"/>
    </source>
</evidence>
<organism evidence="1 2">
    <name type="scientific">Algoriphagus formosus</name>
    <dbReference type="NCBI Taxonomy" id="2007308"/>
    <lineage>
        <taxon>Bacteria</taxon>
        <taxon>Pseudomonadati</taxon>
        <taxon>Bacteroidota</taxon>
        <taxon>Cytophagia</taxon>
        <taxon>Cytophagales</taxon>
        <taxon>Cyclobacteriaceae</taxon>
        <taxon>Algoriphagus</taxon>
    </lineage>
</organism>
<protein>
    <submittedName>
        <fullName evidence="1">DUF3987 domain-containing protein</fullName>
    </submittedName>
</protein>
<keyword evidence="2" id="KW-1185">Reference proteome</keyword>
<dbReference type="InterPro" id="IPR025048">
    <property type="entry name" value="DUF3987"/>
</dbReference>
<name>A0A4R5VCE2_9BACT</name>
<dbReference type="Proteomes" id="UP000295438">
    <property type="component" value="Unassembled WGS sequence"/>
</dbReference>
<dbReference type="AlphaFoldDB" id="A0A4R5VCE2"/>
<dbReference type="RefSeq" id="WP_133389619.1">
    <property type="nucleotide sequence ID" value="NZ_SMUW01000023.1"/>
</dbReference>
<accession>A0A4R5VCE2</accession>
<sequence length="464" mass="53870">MKGPNERDVLNEIKSDILNTFSRLGPDINEVPDFPIDVFPSKLMDTIKNVSNAYGIDKSFLSSSVLFAYSLAIGNTHVIERQKNQYQKAVIYLSLVARPSSNKSAALNFALNPIQEIEWKKWKEYQDLKKEYDIWKETPRKERLIEHIDEPELVQYILIDSTMEATSAAHQINKRGLAIHRDEIVGLFKDFNKYRKGSDKENFLSNWSGLPIKITRLSREPIFISDPFISVAGTIQPAVLREISKDILKSGEGFIDRFLFVYPKKQEKALYTENEANQDLINLYKENLIKVLSLKHYQDESGKSNPIRVQFMDEGRQKVFYWLNEINKPRVDSSNDVMAGIYGKFDNYFQRICLILHFVKWSYGLTEGKEKISLETVNQAILITEFFISHTNKVQDELNQADPKVILKDHELELYNSLPDNFETSDCLEIAQKFNKKKQAFYNFLNDHPEIFKKLGQGKWGKIK</sequence>
<dbReference type="EMBL" id="SMUW01000023">
    <property type="protein sequence ID" value="TDK49900.1"/>
    <property type="molecule type" value="Genomic_DNA"/>
</dbReference>
<dbReference type="Pfam" id="PF13148">
    <property type="entry name" value="DUF3987"/>
    <property type="match status" value="1"/>
</dbReference>
<comment type="caution">
    <text evidence="1">The sequence shown here is derived from an EMBL/GenBank/DDBJ whole genome shotgun (WGS) entry which is preliminary data.</text>
</comment>
<evidence type="ECO:0000313" key="1">
    <source>
        <dbReference type="EMBL" id="TDK49900.1"/>
    </source>
</evidence>
<proteinExistence type="predicted"/>
<reference evidence="1 2" key="1">
    <citation type="submission" date="2019-03" db="EMBL/GenBank/DDBJ databases">
        <title>Algoriphagus aquimaris sp. nov., isolated form marine sediment in Pohang, Korea.</title>
        <authorList>
            <person name="Kim J."/>
            <person name="Yoon S.-H."/>
            <person name="Lee S.-S."/>
        </authorList>
    </citation>
    <scope>NUCLEOTIDE SEQUENCE [LARGE SCALE GENOMIC DNA]</scope>
    <source>
        <strain evidence="1 2">F21</strain>
    </source>
</reference>
<gene>
    <name evidence="1" type="ORF">E1898_01935</name>
</gene>